<protein>
    <submittedName>
        <fullName evidence="1">Uncharacterized protein</fullName>
    </submittedName>
</protein>
<dbReference type="EMBL" id="LECT01000044">
    <property type="protein sequence ID" value="KLU02314.1"/>
    <property type="molecule type" value="Genomic_DNA"/>
</dbReference>
<accession>A0A0J1EA09</accession>
<reference evidence="1" key="1">
    <citation type="submission" date="2015-05" db="EMBL/GenBank/DDBJ databases">
        <title>Permanent draft genome of Rhodopirellula islandicus K833.</title>
        <authorList>
            <person name="Kizina J."/>
            <person name="Richter M."/>
            <person name="Glockner F.O."/>
            <person name="Harder J."/>
        </authorList>
    </citation>
    <scope>NUCLEOTIDE SEQUENCE [LARGE SCALE GENOMIC DNA]</scope>
    <source>
        <strain evidence="1">K833</strain>
    </source>
</reference>
<keyword evidence="2" id="KW-1185">Reference proteome</keyword>
<dbReference type="PATRIC" id="fig|595434.4.peg.5112"/>
<gene>
    <name evidence="1" type="ORF">RISK_005380</name>
</gene>
<evidence type="ECO:0000313" key="1">
    <source>
        <dbReference type="EMBL" id="KLU02314.1"/>
    </source>
</evidence>
<dbReference type="Proteomes" id="UP000036367">
    <property type="component" value="Unassembled WGS sequence"/>
</dbReference>
<dbReference type="STRING" id="595434.RISK_005380"/>
<name>A0A0J1EA09_RHOIS</name>
<sequence>MRQALRESLQRVVSPLQGFFLLSIWDPRACARGDNVSSRWD</sequence>
<dbReference type="AlphaFoldDB" id="A0A0J1EA09"/>
<organism evidence="1 2">
    <name type="scientific">Rhodopirellula islandica</name>
    <dbReference type="NCBI Taxonomy" id="595434"/>
    <lineage>
        <taxon>Bacteria</taxon>
        <taxon>Pseudomonadati</taxon>
        <taxon>Planctomycetota</taxon>
        <taxon>Planctomycetia</taxon>
        <taxon>Pirellulales</taxon>
        <taxon>Pirellulaceae</taxon>
        <taxon>Rhodopirellula</taxon>
    </lineage>
</organism>
<evidence type="ECO:0000313" key="2">
    <source>
        <dbReference type="Proteomes" id="UP000036367"/>
    </source>
</evidence>
<proteinExistence type="predicted"/>
<comment type="caution">
    <text evidence="1">The sequence shown here is derived from an EMBL/GenBank/DDBJ whole genome shotgun (WGS) entry which is preliminary data.</text>
</comment>